<dbReference type="PANTHER" id="PTHR24410">
    <property type="entry name" value="HL07962P-RELATED"/>
    <property type="match status" value="1"/>
</dbReference>
<keyword evidence="6" id="KW-1185">Reference proteome</keyword>
<proteinExistence type="predicted"/>
<feature type="transmembrane region" description="Helical" evidence="1">
    <location>
        <begin position="79"/>
        <end position="97"/>
    </location>
</feature>
<organism evidence="4 6">
    <name type="scientific">Rhizophagus clarus</name>
    <dbReference type="NCBI Taxonomy" id="94130"/>
    <lineage>
        <taxon>Eukaryota</taxon>
        <taxon>Fungi</taxon>
        <taxon>Fungi incertae sedis</taxon>
        <taxon>Mucoromycota</taxon>
        <taxon>Glomeromycotina</taxon>
        <taxon>Glomeromycetes</taxon>
        <taxon>Glomerales</taxon>
        <taxon>Glomeraceae</taxon>
        <taxon>Rhizophagus</taxon>
    </lineage>
</organism>
<evidence type="ECO:0000313" key="6">
    <source>
        <dbReference type="Proteomes" id="UP000247702"/>
    </source>
</evidence>
<evidence type="ECO:0000313" key="5">
    <source>
        <dbReference type="EMBL" id="GES92979.1"/>
    </source>
</evidence>
<dbReference type="CDD" id="cd18186">
    <property type="entry name" value="BTB_POZ_ZBTB_KLHL-like"/>
    <property type="match status" value="1"/>
</dbReference>
<dbReference type="Proteomes" id="UP000247702">
    <property type="component" value="Unassembled WGS sequence"/>
</dbReference>
<evidence type="ECO:0000256" key="1">
    <source>
        <dbReference type="SAM" id="Phobius"/>
    </source>
</evidence>
<dbReference type="InterPro" id="IPR011333">
    <property type="entry name" value="SKP1/BTB/POZ_sf"/>
</dbReference>
<evidence type="ECO:0000259" key="2">
    <source>
        <dbReference type="PROSITE" id="PS50097"/>
    </source>
</evidence>
<dbReference type="Pfam" id="PF00651">
    <property type="entry name" value="BTB"/>
    <property type="match status" value="1"/>
</dbReference>
<dbReference type="PROSITE" id="PS50097">
    <property type="entry name" value="BTB"/>
    <property type="match status" value="1"/>
</dbReference>
<comment type="caution">
    <text evidence="4">The sequence shown here is derived from an EMBL/GenBank/DDBJ whole genome shotgun (WGS) entry which is preliminary data.</text>
</comment>
<evidence type="ECO:0000259" key="3">
    <source>
        <dbReference type="PROSITE" id="PS51886"/>
    </source>
</evidence>
<name>A0A2Z6RI71_9GLOM</name>
<dbReference type="SMART" id="SM00225">
    <property type="entry name" value="BTB"/>
    <property type="match status" value="1"/>
</dbReference>
<dbReference type="InterPro" id="IPR000210">
    <property type="entry name" value="BTB/POZ_dom"/>
</dbReference>
<dbReference type="OrthoDB" id="636773at2759"/>
<evidence type="ECO:0000313" key="4">
    <source>
        <dbReference type="EMBL" id="GBB92188.1"/>
    </source>
</evidence>
<dbReference type="SUPFAM" id="SSF54695">
    <property type="entry name" value="POZ domain"/>
    <property type="match status" value="1"/>
</dbReference>
<feature type="domain" description="TLDc" evidence="3">
    <location>
        <begin position="279"/>
        <end position="444"/>
    </location>
</feature>
<keyword evidence="1" id="KW-0812">Transmembrane</keyword>
<dbReference type="Proteomes" id="UP000615446">
    <property type="component" value="Unassembled WGS sequence"/>
</dbReference>
<dbReference type="EMBL" id="BEXD01001090">
    <property type="protein sequence ID" value="GBB92188.1"/>
    <property type="molecule type" value="Genomic_DNA"/>
</dbReference>
<gene>
    <name evidence="5" type="ORF">RCL2_001973900</name>
    <name evidence="4" type="ORF">RclHR1_01980013</name>
</gene>
<protein>
    <submittedName>
        <fullName evidence="5">BTB/POZ protein</fullName>
    </submittedName>
</protein>
<reference evidence="4 6" key="1">
    <citation type="submission" date="2017-11" db="EMBL/GenBank/DDBJ databases">
        <title>The genome of Rhizophagus clarus HR1 reveals common genetic basis of auxotrophy among arbuscular mycorrhizal fungi.</title>
        <authorList>
            <person name="Kobayashi Y."/>
        </authorList>
    </citation>
    <scope>NUCLEOTIDE SEQUENCE [LARGE SCALE GENOMIC DNA]</scope>
    <source>
        <strain evidence="4 6">HR1</strain>
    </source>
</reference>
<accession>A0A2Z6RI71</accession>
<keyword evidence="1" id="KW-0472">Membrane</keyword>
<sequence length="446" mass="51895">MSCQTLSDTLLRGISNLYDKTDDYNVKIQVGEDSKMEIFKAHSVILRARSNYFRTAFSSNWAKKEGDFYIFKKPNICKIYKLIFLMFTYVYTGTIVLDTINVENNSIGLLLAADEMNLYELIEHLQQHIIELSNANNSWIAQNGVNLFNSISYRKGVFPKLEELYDEALLLIIQLDNLEMEEIVIWENLIKWGIAKNSILNSDMTIWNIDEYEILKETISPFIQHIRFFQMSPQEYYYKICPLSKLLPKELELSYYIVPDCKMATKALPPRKSQIYDSLILTVNHFNLISYWIDNGHEVLPNPLKYGQYEYNLLLRGSRDGFEPQNFHLKCNNKGATLVIIKLKNSCRMIGGYNPIKWSGSKLFLNSDKSFIFLFSNNLYTSKVILSRVENNASAISDSNSVYQGFGNGDLYIFRKSCKLVSYTTKILDTEYFDFDDYEVFQVIKK</sequence>
<keyword evidence="1" id="KW-1133">Transmembrane helix</keyword>
<dbReference type="PROSITE" id="PS51886">
    <property type="entry name" value="TLDC"/>
    <property type="match status" value="1"/>
</dbReference>
<feature type="domain" description="BTB" evidence="2">
    <location>
        <begin position="24"/>
        <end position="99"/>
    </location>
</feature>
<dbReference type="InterPro" id="IPR051481">
    <property type="entry name" value="BTB-POZ/Galectin-3-binding"/>
</dbReference>
<reference evidence="5" key="2">
    <citation type="submission" date="2019-10" db="EMBL/GenBank/DDBJ databases">
        <title>Conservation and host-specific expression of non-tandemly repeated heterogenous ribosome RNA gene in arbuscular mycorrhizal fungi.</title>
        <authorList>
            <person name="Maeda T."/>
            <person name="Kobayashi Y."/>
            <person name="Nakagawa T."/>
            <person name="Ezawa T."/>
            <person name="Yamaguchi K."/>
            <person name="Bino T."/>
            <person name="Nishimoto Y."/>
            <person name="Shigenobu S."/>
            <person name="Kawaguchi M."/>
        </authorList>
    </citation>
    <scope>NUCLEOTIDE SEQUENCE</scope>
    <source>
        <strain evidence="5">HR1</strain>
    </source>
</reference>
<dbReference type="EMBL" id="BLAL01000218">
    <property type="protein sequence ID" value="GES92979.1"/>
    <property type="molecule type" value="Genomic_DNA"/>
</dbReference>
<dbReference type="AlphaFoldDB" id="A0A2Z6RI71"/>
<dbReference type="InterPro" id="IPR006571">
    <property type="entry name" value="TLDc_dom"/>
</dbReference>
<dbReference type="PANTHER" id="PTHR24410:SF23">
    <property type="entry name" value="BTB DOMAIN-CONTAINING PROTEIN-RELATED"/>
    <property type="match status" value="1"/>
</dbReference>
<dbReference type="Pfam" id="PF07534">
    <property type="entry name" value="TLD"/>
    <property type="match status" value="1"/>
</dbReference>
<dbReference type="Gene3D" id="3.30.710.10">
    <property type="entry name" value="Potassium Channel Kv1.1, Chain A"/>
    <property type="match status" value="1"/>
</dbReference>